<dbReference type="EMBL" id="LXQA010255450">
    <property type="protein sequence ID" value="MCI38402.1"/>
    <property type="molecule type" value="Genomic_DNA"/>
</dbReference>
<evidence type="ECO:0000313" key="2">
    <source>
        <dbReference type="EMBL" id="MCI38402.1"/>
    </source>
</evidence>
<dbReference type="Proteomes" id="UP000265520">
    <property type="component" value="Unassembled WGS sequence"/>
</dbReference>
<dbReference type="AlphaFoldDB" id="A0A392RQA1"/>
<feature type="region of interest" description="Disordered" evidence="1">
    <location>
        <begin position="45"/>
        <end position="66"/>
    </location>
</feature>
<feature type="non-terminal residue" evidence="2">
    <location>
        <position position="1"/>
    </location>
</feature>
<feature type="compositionally biased region" description="Basic and acidic residues" evidence="1">
    <location>
        <begin position="56"/>
        <end position="66"/>
    </location>
</feature>
<sequence length="78" mass="8816">NQGLVSQNTIIPYHRGYGYRYNEVINETDQGIVSQQITMTEIDYGSTSNGGADCDDVGHEDKETEKEEEFKIDLTLKL</sequence>
<keyword evidence="3" id="KW-1185">Reference proteome</keyword>
<comment type="caution">
    <text evidence="2">The sequence shown here is derived from an EMBL/GenBank/DDBJ whole genome shotgun (WGS) entry which is preliminary data.</text>
</comment>
<evidence type="ECO:0000313" key="3">
    <source>
        <dbReference type="Proteomes" id="UP000265520"/>
    </source>
</evidence>
<name>A0A392RQA1_9FABA</name>
<evidence type="ECO:0000256" key="1">
    <source>
        <dbReference type="SAM" id="MobiDB-lite"/>
    </source>
</evidence>
<protein>
    <submittedName>
        <fullName evidence="2">Zinc finger protein</fullName>
    </submittedName>
</protein>
<organism evidence="2 3">
    <name type="scientific">Trifolium medium</name>
    <dbReference type="NCBI Taxonomy" id="97028"/>
    <lineage>
        <taxon>Eukaryota</taxon>
        <taxon>Viridiplantae</taxon>
        <taxon>Streptophyta</taxon>
        <taxon>Embryophyta</taxon>
        <taxon>Tracheophyta</taxon>
        <taxon>Spermatophyta</taxon>
        <taxon>Magnoliopsida</taxon>
        <taxon>eudicotyledons</taxon>
        <taxon>Gunneridae</taxon>
        <taxon>Pentapetalae</taxon>
        <taxon>rosids</taxon>
        <taxon>fabids</taxon>
        <taxon>Fabales</taxon>
        <taxon>Fabaceae</taxon>
        <taxon>Papilionoideae</taxon>
        <taxon>50 kb inversion clade</taxon>
        <taxon>NPAAA clade</taxon>
        <taxon>Hologalegina</taxon>
        <taxon>IRL clade</taxon>
        <taxon>Trifolieae</taxon>
        <taxon>Trifolium</taxon>
    </lineage>
</organism>
<proteinExistence type="predicted"/>
<accession>A0A392RQA1</accession>
<reference evidence="2 3" key="1">
    <citation type="journal article" date="2018" name="Front. Plant Sci.">
        <title>Red Clover (Trifolium pratense) and Zigzag Clover (T. medium) - A Picture of Genomic Similarities and Differences.</title>
        <authorList>
            <person name="Dluhosova J."/>
            <person name="Istvanek J."/>
            <person name="Nedelnik J."/>
            <person name="Repkova J."/>
        </authorList>
    </citation>
    <scope>NUCLEOTIDE SEQUENCE [LARGE SCALE GENOMIC DNA]</scope>
    <source>
        <strain evidence="3">cv. 10/8</strain>
        <tissue evidence="2">Leaf</tissue>
    </source>
</reference>